<dbReference type="SMART" id="SM00724">
    <property type="entry name" value="TLC"/>
    <property type="match status" value="1"/>
</dbReference>
<protein>
    <recommendedName>
        <fullName evidence="8">TLC domain-containing protein</fullName>
    </recommendedName>
</protein>
<dbReference type="GO" id="GO:0016020">
    <property type="term" value="C:membrane"/>
    <property type="evidence" value="ECO:0007669"/>
    <property type="project" value="UniProtKB-SubCell"/>
</dbReference>
<evidence type="ECO:0000259" key="8">
    <source>
        <dbReference type="PROSITE" id="PS50922"/>
    </source>
</evidence>
<comment type="caution">
    <text evidence="9">The sequence shown here is derived from an EMBL/GenBank/DDBJ whole genome shotgun (WGS) entry which is preliminary data.</text>
</comment>
<comment type="subcellular location">
    <subcellularLocation>
        <location evidence="1">Membrane</location>
        <topology evidence="1">Multi-pass membrane protein</topology>
    </subcellularLocation>
</comment>
<feature type="compositionally biased region" description="Basic and acidic residues" evidence="6">
    <location>
        <begin position="288"/>
        <end position="304"/>
    </location>
</feature>
<evidence type="ECO:0000256" key="7">
    <source>
        <dbReference type="SAM" id="Phobius"/>
    </source>
</evidence>
<name>A0A8J6B0V5_9EUKA</name>
<evidence type="ECO:0000313" key="10">
    <source>
        <dbReference type="Proteomes" id="UP000717585"/>
    </source>
</evidence>
<feature type="transmembrane region" description="Helical" evidence="7">
    <location>
        <begin position="255"/>
        <end position="273"/>
    </location>
</feature>
<keyword evidence="2 5" id="KW-0812">Transmembrane</keyword>
<evidence type="ECO:0000256" key="1">
    <source>
        <dbReference type="ARBA" id="ARBA00004141"/>
    </source>
</evidence>
<feature type="compositionally biased region" description="Polar residues" evidence="6">
    <location>
        <begin position="329"/>
        <end position="352"/>
    </location>
</feature>
<keyword evidence="10" id="KW-1185">Reference proteome</keyword>
<feature type="domain" description="TLC" evidence="8">
    <location>
        <begin position="60"/>
        <end position="281"/>
    </location>
</feature>
<evidence type="ECO:0000256" key="6">
    <source>
        <dbReference type="SAM" id="MobiDB-lite"/>
    </source>
</evidence>
<dbReference type="InterPro" id="IPR016439">
    <property type="entry name" value="Lag1/Lac1-like"/>
</dbReference>
<feature type="region of interest" description="Disordered" evidence="6">
    <location>
        <begin position="288"/>
        <end position="352"/>
    </location>
</feature>
<dbReference type="GO" id="GO:0050291">
    <property type="term" value="F:sphingosine N-acyltransferase activity"/>
    <property type="evidence" value="ECO:0007669"/>
    <property type="project" value="InterPro"/>
</dbReference>
<feature type="transmembrane region" description="Helical" evidence="7">
    <location>
        <begin position="68"/>
        <end position="86"/>
    </location>
</feature>
<sequence length="352" mass="40292">MENFLWRIKFLSKPEDLLEFQCERSWLSLIVLLPLFAVVQQVLLSTGNAIAHFLPVERKKYGKFAESFAFFNIYTTYVVINTLILFKDGSLFDHERQWTNLFDLETFLRSEERIRIVELCQFSYYAVSMVRMFLSERRKHRDFPVMLIHHVVTLGLILFSYPDPFYHRTAITIMLVHDVSDVFLEGSKMLVYCGQGLSDCTFKVFAVVFPLSRLVLYPYFCVFNYILHSPSVAAEYKGHPALHPGDENYMKPGCILFLCTLLVLHLYWFALIVKMAIPSFMGKHTEGDIRSPEQQARLKEEAAKSDTSASPSPWPTADPVPPRPAPDSNAATLDSSPSIFPATSASFELNSV</sequence>
<evidence type="ECO:0000256" key="2">
    <source>
        <dbReference type="ARBA" id="ARBA00022692"/>
    </source>
</evidence>
<keyword evidence="4 5" id="KW-0472">Membrane</keyword>
<dbReference type="PANTHER" id="PTHR12560">
    <property type="entry name" value="LONGEVITY ASSURANCE FACTOR 1 LAG1"/>
    <property type="match status" value="1"/>
</dbReference>
<evidence type="ECO:0000313" key="9">
    <source>
        <dbReference type="EMBL" id="KAG9391864.1"/>
    </source>
</evidence>
<dbReference type="OrthoDB" id="537032at2759"/>
<keyword evidence="3 7" id="KW-1133">Transmembrane helix</keyword>
<gene>
    <name evidence="9" type="ORF">J8273_6877</name>
</gene>
<dbReference type="Pfam" id="PF03798">
    <property type="entry name" value="TRAM_LAG1_CLN8"/>
    <property type="match status" value="1"/>
</dbReference>
<feature type="transmembrane region" description="Helical" evidence="7">
    <location>
        <begin position="204"/>
        <end position="227"/>
    </location>
</feature>
<evidence type="ECO:0000256" key="4">
    <source>
        <dbReference type="ARBA" id="ARBA00023136"/>
    </source>
</evidence>
<dbReference type="PANTHER" id="PTHR12560:SF0">
    <property type="entry name" value="LD18904P"/>
    <property type="match status" value="1"/>
</dbReference>
<organism evidence="9 10">
    <name type="scientific">Carpediemonas membranifera</name>
    <dbReference type="NCBI Taxonomy" id="201153"/>
    <lineage>
        <taxon>Eukaryota</taxon>
        <taxon>Metamonada</taxon>
        <taxon>Carpediemonas-like organisms</taxon>
        <taxon>Carpediemonas</taxon>
    </lineage>
</organism>
<evidence type="ECO:0000256" key="5">
    <source>
        <dbReference type="PROSITE-ProRule" id="PRU00205"/>
    </source>
</evidence>
<feature type="transmembrane region" description="Helical" evidence="7">
    <location>
        <begin position="26"/>
        <end position="47"/>
    </location>
</feature>
<evidence type="ECO:0000256" key="3">
    <source>
        <dbReference type="ARBA" id="ARBA00022989"/>
    </source>
</evidence>
<reference evidence="9" key="1">
    <citation type="submission" date="2021-05" db="EMBL/GenBank/DDBJ databases">
        <title>A free-living protist that lacks canonical eukaryotic 1 DNA replication and segregation systems.</title>
        <authorList>
            <person name="Salas-Leiva D.E."/>
            <person name="Tromer E.C."/>
            <person name="Curtis B.A."/>
            <person name="Jerlstrom-Hultqvist J."/>
            <person name="Kolisko M."/>
            <person name="Yi Z."/>
            <person name="Salas-Leiva J.S."/>
            <person name="Gallot-Lavallee L."/>
            <person name="Kops G.J.P.L."/>
            <person name="Archibald J.M."/>
            <person name="Simpson A.G.B."/>
            <person name="Roger A.J."/>
        </authorList>
    </citation>
    <scope>NUCLEOTIDE SEQUENCE</scope>
    <source>
        <strain evidence="9">BICM</strain>
    </source>
</reference>
<dbReference type="GO" id="GO:0046513">
    <property type="term" value="P:ceramide biosynthetic process"/>
    <property type="evidence" value="ECO:0007669"/>
    <property type="project" value="InterPro"/>
</dbReference>
<dbReference type="PROSITE" id="PS50922">
    <property type="entry name" value="TLC"/>
    <property type="match status" value="1"/>
</dbReference>
<feature type="compositionally biased region" description="Pro residues" evidence="6">
    <location>
        <begin position="312"/>
        <end position="325"/>
    </location>
</feature>
<dbReference type="InterPro" id="IPR006634">
    <property type="entry name" value="TLC-dom"/>
</dbReference>
<dbReference type="AlphaFoldDB" id="A0A8J6B0V5"/>
<feature type="transmembrane region" description="Helical" evidence="7">
    <location>
        <begin position="143"/>
        <end position="159"/>
    </location>
</feature>
<dbReference type="Proteomes" id="UP000717585">
    <property type="component" value="Unassembled WGS sequence"/>
</dbReference>
<dbReference type="EMBL" id="JAHDYR010000048">
    <property type="protein sequence ID" value="KAG9391864.1"/>
    <property type="molecule type" value="Genomic_DNA"/>
</dbReference>
<proteinExistence type="predicted"/>
<accession>A0A8J6B0V5</accession>